<evidence type="ECO:0000256" key="2">
    <source>
        <dbReference type="ARBA" id="ARBA00007797"/>
    </source>
</evidence>
<dbReference type="GO" id="GO:0005730">
    <property type="term" value="C:nucleolus"/>
    <property type="evidence" value="ECO:0007669"/>
    <property type="project" value="UniProtKB-SubCell"/>
</dbReference>
<dbReference type="InterPro" id="IPR006594">
    <property type="entry name" value="LisH"/>
</dbReference>
<evidence type="ECO:0000256" key="5">
    <source>
        <dbReference type="ARBA" id="ARBA00032701"/>
    </source>
</evidence>
<dbReference type="PROSITE" id="PS51867">
    <property type="entry name" value="ZF_RING_GID"/>
    <property type="match status" value="1"/>
</dbReference>
<evidence type="ECO:0000256" key="6">
    <source>
        <dbReference type="ARBA" id="ARBA00032937"/>
    </source>
</evidence>
<evidence type="ECO:0000256" key="3">
    <source>
        <dbReference type="ARBA" id="ARBA00023054"/>
    </source>
</evidence>
<dbReference type="Pfam" id="PF10607">
    <property type="entry name" value="CTLH"/>
    <property type="match status" value="1"/>
</dbReference>
<proteinExistence type="inferred from homology"/>
<evidence type="ECO:0000313" key="12">
    <source>
        <dbReference type="Proteomes" id="UP001165289"/>
    </source>
</evidence>
<dbReference type="Pfam" id="PF03914">
    <property type="entry name" value="CBF"/>
    <property type="match status" value="1"/>
</dbReference>
<feature type="domain" description="CTLH" evidence="9">
    <location>
        <begin position="175"/>
        <end position="231"/>
    </location>
</feature>
<evidence type="ECO:0000313" key="11">
    <source>
        <dbReference type="EMBL" id="KAI6655019.1"/>
    </source>
</evidence>
<evidence type="ECO:0000256" key="8">
    <source>
        <dbReference type="SAM" id="MobiDB-lite"/>
    </source>
</evidence>
<dbReference type="SMART" id="SM00667">
    <property type="entry name" value="LisH"/>
    <property type="match status" value="1"/>
</dbReference>
<dbReference type="GO" id="GO:0061630">
    <property type="term" value="F:ubiquitin protein ligase activity"/>
    <property type="evidence" value="ECO:0007669"/>
    <property type="project" value="InterPro"/>
</dbReference>
<reference evidence="11 12" key="1">
    <citation type="journal article" date="2023" name="BMC Biol.">
        <title>The compact genome of the sponge Oopsacas minuta (Hexactinellida) is lacking key metazoan core genes.</title>
        <authorList>
            <person name="Santini S."/>
            <person name="Schenkelaars Q."/>
            <person name="Jourda C."/>
            <person name="Duchesne M."/>
            <person name="Belahbib H."/>
            <person name="Rocher C."/>
            <person name="Selva M."/>
            <person name="Riesgo A."/>
            <person name="Vervoort M."/>
            <person name="Leys S.P."/>
            <person name="Kodjabachian L."/>
            <person name="Le Bivic A."/>
            <person name="Borchiellini C."/>
            <person name="Claverie J.M."/>
            <person name="Renard E."/>
        </authorList>
    </citation>
    <scope>NUCLEOTIDE SEQUENCE [LARGE SCALE GENOMIC DNA]</scope>
    <source>
        <strain evidence="11">SPO-2</strain>
    </source>
</reference>
<dbReference type="InterPro" id="IPR024964">
    <property type="entry name" value="CTLH/CRA"/>
</dbReference>
<accession>A0AAV7K180</accession>
<comment type="similarity">
    <text evidence="2">Belongs to the CBF/MAK21 family.</text>
</comment>
<feature type="domain" description="RING-Gid-type" evidence="10">
    <location>
        <begin position="327"/>
        <end position="395"/>
    </location>
</feature>
<evidence type="ECO:0000256" key="7">
    <source>
        <dbReference type="PROSITE-ProRule" id="PRU01215"/>
    </source>
</evidence>
<dbReference type="Proteomes" id="UP001165289">
    <property type="component" value="Unassembled WGS sequence"/>
</dbReference>
<dbReference type="SMART" id="SM00757">
    <property type="entry name" value="CRA"/>
    <property type="match status" value="1"/>
</dbReference>
<gene>
    <name evidence="11" type="ORF">LOD99_2308</name>
</gene>
<dbReference type="PANTHER" id="PTHR14428">
    <property type="entry name" value="NUCLEOLAR COMPLEX PROTEIN 3"/>
    <property type="match status" value="1"/>
</dbReference>
<protein>
    <recommendedName>
        <fullName evidence="6">NOC3-like protein</fullName>
    </recommendedName>
    <alternativeName>
        <fullName evidence="5">Nucleolar complex-associated protein 3-like protein</fullName>
    </alternativeName>
</protein>
<keyword evidence="12" id="KW-1185">Reference proteome</keyword>
<keyword evidence="3" id="KW-0175">Coiled coil</keyword>
<dbReference type="Pfam" id="PF07540">
    <property type="entry name" value="NOC3p"/>
    <property type="match status" value="1"/>
</dbReference>
<evidence type="ECO:0000259" key="9">
    <source>
        <dbReference type="PROSITE" id="PS50897"/>
    </source>
</evidence>
<dbReference type="PROSITE" id="PS50897">
    <property type="entry name" value="CTLH"/>
    <property type="match status" value="1"/>
</dbReference>
<dbReference type="GO" id="GO:0008270">
    <property type="term" value="F:zinc ion binding"/>
    <property type="evidence" value="ECO:0007669"/>
    <property type="project" value="UniProtKB-KW"/>
</dbReference>
<dbReference type="EMBL" id="JAKMXF010000210">
    <property type="protein sequence ID" value="KAI6655019.1"/>
    <property type="molecule type" value="Genomic_DNA"/>
</dbReference>
<evidence type="ECO:0000256" key="1">
    <source>
        <dbReference type="ARBA" id="ARBA00004604"/>
    </source>
</evidence>
<comment type="subcellular location">
    <subcellularLocation>
        <location evidence="1">Nucleus</location>
        <location evidence="1">Nucleolus</location>
    </subcellularLocation>
</comment>
<keyword evidence="7" id="KW-0863">Zinc-finger</keyword>
<dbReference type="AlphaFoldDB" id="A0AAV7K180"/>
<dbReference type="InterPro" id="IPR044063">
    <property type="entry name" value="ZF_RING_GID"/>
</dbReference>
<feature type="region of interest" description="Disordered" evidence="8">
    <location>
        <begin position="415"/>
        <end position="444"/>
    </location>
</feature>
<dbReference type="GO" id="GO:0003682">
    <property type="term" value="F:chromatin binding"/>
    <property type="evidence" value="ECO:0007669"/>
    <property type="project" value="TreeGrafter"/>
</dbReference>
<dbReference type="PANTHER" id="PTHR14428:SF5">
    <property type="entry name" value="NUCLEOLAR COMPLEX PROTEIN 3 HOMOLOG"/>
    <property type="match status" value="1"/>
</dbReference>
<dbReference type="InterPro" id="IPR016903">
    <property type="entry name" value="Nucleolar_cplx-assoc_3"/>
</dbReference>
<organism evidence="11 12">
    <name type="scientific">Oopsacas minuta</name>
    <dbReference type="NCBI Taxonomy" id="111878"/>
    <lineage>
        <taxon>Eukaryota</taxon>
        <taxon>Metazoa</taxon>
        <taxon>Porifera</taxon>
        <taxon>Hexactinellida</taxon>
        <taxon>Hexasterophora</taxon>
        <taxon>Lyssacinosida</taxon>
        <taxon>Leucopsacidae</taxon>
        <taxon>Oopsacas</taxon>
    </lineage>
</organism>
<sequence>MDLESIKCLEYSTIKVPYEILNKTYRNSQKDIDREISHLNNIFTKYQNMNLSELSDPEEQRAKLIQAVGEVEARLEQFQATVTNSIQAQQDNLQHCRERAEHLKEFAGLYEAHAKASSRKSRREPTEKSEELKQFEKSRVNRIVVDHLLRTGHFDTAVSLSKETGISHLVDIDLFQETREIERELRIHNPDPCLAWCLSNKSKLRKLNSNLECNIRLQQFIELVRVGMHSEAILHARKYLTQVDDSFLGEVQSAMGLLAFPTDTRFSHYQELLSETRWEDLITKFRTDNYSILQMSSQSLLVTTLQAGLSALKTHQCYNPDKKNNNCPVCIPPFNELAESLPFAKYTRSRLLCSLTNTPMDEDNPPMALHNGRMYGEKGILQRIDDSGKFTCPVTKESFLLSECLLMRRSFDKKRVPKRKAPQTTNLLNSEKKSRSYSPDNSSRNSINSNFRFLLPTKEKNTLTYRAVEEKKNIKITNLQTNPVLQNEESCDKFDRQMTTTELICRRDELLKLRKEKIAIICNKLIEEPYFQCKLLPSLIPFCTEQESVIAITVRKLGILSTLAVIKDIMPGYKVREDYGEEGHGKMVSKQVKQARTFETTFLSFYQLYLNILQLYITHKISKTASLKTKSILSDISNGMSTSSEGRKELSIVAMQCVCELLIDKPHFNFTSNLVNLVVGQLANEAPNRRTARDCLIKVFQIDLVGEISLEIMKGLADVMKKKSYKLSPIVLQPILHLPLGQDATGALTSSDSTADDYHKKKFGMSRKEKKITKLKRKVERDTRETRAGESRSYVSQVRSRIANIVFSIYIHILKLERSGPLLSPALEGVSHFSHIISVEYFLDLLRYLSELLSASSKLSFKQKLFCLHTSCTVLFSQKTQDINIDPKAICRQMYCMLLDLPYELAWELANLLVSTLHLMLNNSQCMHQERSLGFAKRICTSSLVKTPSMTSGLLFSLRSLLLRDYISDNLLSNESLAGARYKPEIQDPDICDAKSSCLWELCLFRSHFHPVISKLGECLSEGSALVGKRNNLKIASDKYRTSREIMEAVSHIHTDPFDGLIMYEQVDSKKRKEKIVKKYHTNVSNELNGRAVIRKRKGSLDFHFALSS</sequence>
<dbReference type="InterPro" id="IPR011501">
    <property type="entry name" value="Noc3_N"/>
</dbReference>
<keyword evidence="4" id="KW-0539">Nucleus</keyword>
<keyword evidence="7" id="KW-0862">Zinc</keyword>
<feature type="zinc finger region" description="RING-Gid-type" evidence="7">
    <location>
        <begin position="327"/>
        <end position="395"/>
    </location>
</feature>
<dbReference type="CDD" id="cd16659">
    <property type="entry name" value="RING-Ubox_Emp"/>
    <property type="match status" value="1"/>
</dbReference>
<dbReference type="InterPro" id="IPR005612">
    <property type="entry name" value="CCAAT-binding_factor"/>
</dbReference>
<evidence type="ECO:0000256" key="4">
    <source>
        <dbReference type="ARBA" id="ARBA00023242"/>
    </source>
</evidence>
<keyword evidence="7" id="KW-0479">Metal-binding</keyword>
<dbReference type="InterPro" id="IPR013144">
    <property type="entry name" value="CRA_dom"/>
</dbReference>
<dbReference type="SMART" id="SM00668">
    <property type="entry name" value="CTLH"/>
    <property type="match status" value="1"/>
</dbReference>
<dbReference type="InterPro" id="IPR006595">
    <property type="entry name" value="CTLH_C"/>
</dbReference>
<dbReference type="PROSITE" id="PS50896">
    <property type="entry name" value="LISH"/>
    <property type="match status" value="1"/>
</dbReference>
<name>A0AAV7K180_9METZ</name>
<evidence type="ECO:0000259" key="10">
    <source>
        <dbReference type="PROSITE" id="PS51867"/>
    </source>
</evidence>
<comment type="caution">
    <text evidence="11">The sequence shown here is derived from an EMBL/GenBank/DDBJ whole genome shotgun (WGS) entry which is preliminary data.</text>
</comment>
<dbReference type="GO" id="GO:0006270">
    <property type="term" value="P:DNA replication initiation"/>
    <property type="evidence" value="ECO:0007669"/>
    <property type="project" value="TreeGrafter"/>
</dbReference>